<proteinExistence type="predicted"/>
<organism evidence="1 2">
    <name type="scientific">Engystomops pustulosus</name>
    <name type="common">Tungara frog</name>
    <name type="synonym">Physalaemus pustulosus</name>
    <dbReference type="NCBI Taxonomy" id="76066"/>
    <lineage>
        <taxon>Eukaryota</taxon>
        <taxon>Metazoa</taxon>
        <taxon>Chordata</taxon>
        <taxon>Craniata</taxon>
        <taxon>Vertebrata</taxon>
        <taxon>Euteleostomi</taxon>
        <taxon>Amphibia</taxon>
        <taxon>Batrachia</taxon>
        <taxon>Anura</taxon>
        <taxon>Neobatrachia</taxon>
        <taxon>Hyloidea</taxon>
        <taxon>Leptodactylidae</taxon>
        <taxon>Leiuperinae</taxon>
        <taxon>Engystomops</taxon>
    </lineage>
</organism>
<evidence type="ECO:0000313" key="1">
    <source>
        <dbReference type="EMBL" id="KAG8577565.1"/>
    </source>
</evidence>
<keyword evidence="2" id="KW-1185">Reference proteome</keyword>
<evidence type="ECO:0000313" key="2">
    <source>
        <dbReference type="Proteomes" id="UP000824782"/>
    </source>
</evidence>
<dbReference type="Proteomes" id="UP000824782">
    <property type="component" value="Unassembled WGS sequence"/>
</dbReference>
<sequence>MWGGWSQGKVFGAEIMSLRSLLLCLPYPRLLMISYHIYTFSAYQGASTHSVFQMFLKLKAGVDYNGRVLLLLYFHSILVSEKLNV</sequence>
<dbReference type="AlphaFoldDB" id="A0AAV7BXW7"/>
<gene>
    <name evidence="1" type="ORF">GDO81_010222</name>
</gene>
<dbReference type="EMBL" id="WNYA01000004">
    <property type="protein sequence ID" value="KAG8577565.1"/>
    <property type="molecule type" value="Genomic_DNA"/>
</dbReference>
<comment type="caution">
    <text evidence="1">The sequence shown here is derived from an EMBL/GenBank/DDBJ whole genome shotgun (WGS) entry which is preliminary data.</text>
</comment>
<reference evidence="1" key="1">
    <citation type="thesis" date="2020" institute="ProQuest LLC" country="789 East Eisenhower Parkway, Ann Arbor, MI, USA">
        <title>Comparative Genomics and Chromosome Evolution.</title>
        <authorList>
            <person name="Mudd A.B."/>
        </authorList>
    </citation>
    <scope>NUCLEOTIDE SEQUENCE</scope>
    <source>
        <strain evidence="1">237g6f4</strain>
        <tissue evidence="1">Blood</tissue>
    </source>
</reference>
<accession>A0AAV7BXW7</accession>
<name>A0AAV7BXW7_ENGPU</name>
<protein>
    <submittedName>
        <fullName evidence="1">Uncharacterized protein</fullName>
    </submittedName>
</protein>